<keyword evidence="3" id="KW-0255">Endonuclease</keyword>
<keyword evidence="4" id="KW-1185">Reference proteome</keyword>
<organism evidence="3 4">
    <name type="scientific">Agromyces albus</name>
    <dbReference type="NCBI Taxonomy" id="205332"/>
    <lineage>
        <taxon>Bacteria</taxon>
        <taxon>Bacillati</taxon>
        <taxon>Actinomycetota</taxon>
        <taxon>Actinomycetes</taxon>
        <taxon>Micrococcales</taxon>
        <taxon>Microbacteriaceae</taxon>
        <taxon>Agromyces</taxon>
    </lineage>
</organism>
<dbReference type="InterPro" id="IPR003615">
    <property type="entry name" value="HNH_nuc"/>
</dbReference>
<dbReference type="OrthoDB" id="3261064at2"/>
<dbReference type="GO" id="GO:0003676">
    <property type="term" value="F:nucleic acid binding"/>
    <property type="evidence" value="ECO:0007669"/>
    <property type="project" value="InterPro"/>
</dbReference>
<dbReference type="AlphaFoldDB" id="A0A4Q2L8L5"/>
<comment type="caution">
    <text evidence="3">The sequence shown here is derived from an EMBL/GenBank/DDBJ whole genome shotgun (WGS) entry which is preliminary data.</text>
</comment>
<name>A0A4Q2L8L5_9MICO</name>
<dbReference type="GO" id="GO:0008270">
    <property type="term" value="F:zinc ion binding"/>
    <property type="evidence" value="ECO:0007669"/>
    <property type="project" value="InterPro"/>
</dbReference>
<dbReference type="SMART" id="SM00507">
    <property type="entry name" value="HNHc"/>
    <property type="match status" value="1"/>
</dbReference>
<dbReference type="InterPro" id="IPR002711">
    <property type="entry name" value="HNH"/>
</dbReference>
<reference evidence="3 4" key="1">
    <citation type="submission" date="2019-01" db="EMBL/GenBank/DDBJ databases">
        <title>Agromyces.</title>
        <authorList>
            <person name="Li J."/>
        </authorList>
    </citation>
    <scope>NUCLEOTIDE SEQUENCE [LARGE SCALE GENOMIC DNA]</scope>
    <source>
        <strain evidence="3 4">DSM 15934</strain>
    </source>
</reference>
<dbReference type="GO" id="GO:0004519">
    <property type="term" value="F:endonuclease activity"/>
    <property type="evidence" value="ECO:0007669"/>
    <property type="project" value="UniProtKB-KW"/>
</dbReference>
<dbReference type="Proteomes" id="UP000293865">
    <property type="component" value="Unassembled WGS sequence"/>
</dbReference>
<proteinExistence type="inferred from homology"/>
<accession>A0A4Q2L8L5</accession>
<evidence type="ECO:0000313" key="4">
    <source>
        <dbReference type="Proteomes" id="UP000293865"/>
    </source>
</evidence>
<dbReference type="EMBL" id="SDPN01000002">
    <property type="protein sequence ID" value="RXZ72882.1"/>
    <property type="molecule type" value="Genomic_DNA"/>
</dbReference>
<evidence type="ECO:0000313" key="3">
    <source>
        <dbReference type="EMBL" id="RXZ72882.1"/>
    </source>
</evidence>
<sequence>MRPPVEAMQTHLSSSSLERDLAADLHAIVALEREIRVAQAEQLRLVARARARAAQLEGVHDGSSSGDREFATRSFIAELATTLVVSELRASAMVGDAARLAELPATAAAFAAGVVGLAQVHTIMEVTSGASAELTARLEREAIERAARQTNASLRRSLRRLRERLEPQPLDERRAAAAHDRRVCVEPAADGMAWLSILLEAERAHAIKARLDLIVARAAEADGADVTDTAASVTAHDPRTTTQRVADLAGDLLLGGTLVEGDAAPFTVIGAVTPRILVTVPVLSLLGLSDEPAELDGHGPIDAETARRLAAHAPSFQRILTHPETGAFLSYGRTSYRVPVDLAGYLAVRDGGCRFPGCGRRARQADLDHTVDWAHGGATSHENLAHLCRKHHRLKHRSRWRMTQEPGGVIRWTSPAGHVLRTHPERPFIAVPDAAMRAAPTDVRVAA</sequence>
<dbReference type="Pfam" id="PF02720">
    <property type="entry name" value="DUF222"/>
    <property type="match status" value="1"/>
</dbReference>
<dbReference type="Gene3D" id="1.10.30.50">
    <property type="match status" value="1"/>
</dbReference>
<dbReference type="RefSeq" id="WP_129519069.1">
    <property type="nucleotide sequence ID" value="NZ_SDPN01000002.1"/>
</dbReference>
<keyword evidence="3" id="KW-0378">Hydrolase</keyword>
<dbReference type="InterPro" id="IPR003870">
    <property type="entry name" value="DUF222"/>
</dbReference>
<dbReference type="Pfam" id="PF01844">
    <property type="entry name" value="HNH"/>
    <property type="match status" value="1"/>
</dbReference>
<comment type="similarity">
    <text evidence="1">Belongs to the Rv1128c/1148c/1588c/1702c/1945/3466 family.</text>
</comment>
<evidence type="ECO:0000256" key="1">
    <source>
        <dbReference type="ARBA" id="ARBA00023450"/>
    </source>
</evidence>
<dbReference type="CDD" id="cd00085">
    <property type="entry name" value="HNHc"/>
    <property type="match status" value="1"/>
</dbReference>
<keyword evidence="3" id="KW-0540">Nuclease</keyword>
<feature type="domain" description="HNH nuclease" evidence="2">
    <location>
        <begin position="341"/>
        <end position="393"/>
    </location>
</feature>
<evidence type="ECO:0000259" key="2">
    <source>
        <dbReference type="SMART" id="SM00507"/>
    </source>
</evidence>
<gene>
    <name evidence="3" type="ORF">ESP51_01220</name>
</gene>
<protein>
    <submittedName>
        <fullName evidence="3">HNH endonuclease</fullName>
    </submittedName>
</protein>